<gene>
    <name evidence="3" type="ordered locus">SVEN_0952</name>
</gene>
<dbReference type="EMBL" id="FR845719">
    <property type="protein sequence ID" value="CCA54239.1"/>
    <property type="molecule type" value="Genomic_DNA"/>
</dbReference>
<dbReference type="HOGENOM" id="CLU_099052_1_0_11"/>
<dbReference type="OrthoDB" id="4328726at2"/>
<dbReference type="Pfam" id="PF02861">
    <property type="entry name" value="Clp_N"/>
    <property type="match status" value="1"/>
</dbReference>
<dbReference type="eggNOG" id="ENOG50342ZB">
    <property type="taxonomic scope" value="Bacteria"/>
</dbReference>
<feature type="region of interest" description="Disordered" evidence="1">
    <location>
        <begin position="186"/>
        <end position="207"/>
    </location>
</feature>
<reference evidence="3 4" key="1">
    <citation type="journal article" date="2011" name="BMC Genomics">
        <title>Genome-wide analysis of the role of GlnR in Streptomyces venezuelae provides new insights into global nitrogen regulation in actinomycetes.</title>
        <authorList>
            <person name="Pullan S.T."/>
            <person name="Bibb M.J."/>
            <person name="Merrick M."/>
        </authorList>
    </citation>
    <scope>NUCLEOTIDE SEQUENCE [LARGE SCALE GENOMIC DNA]</scope>
    <source>
        <strain evidence="4">ATCC 10712 / CBS 650.69 / DSM 40230 / JCM 4526 / NBRC 13096 / PD 04745</strain>
    </source>
</reference>
<dbReference type="GeneID" id="51861540"/>
<name>F2RBB1_STRVP</name>
<dbReference type="Proteomes" id="UP000006854">
    <property type="component" value="Chromosome"/>
</dbReference>
<dbReference type="SUPFAM" id="SSF81923">
    <property type="entry name" value="Double Clp-N motif"/>
    <property type="match status" value="1"/>
</dbReference>
<organism evidence="3 4">
    <name type="scientific">Streptomyces venezuelae (strain ATCC 10712 / CBS 650.69 / DSM 40230 / JCM 4526 / NBRC 13096 / PD 04745)</name>
    <dbReference type="NCBI Taxonomy" id="953739"/>
    <lineage>
        <taxon>Bacteria</taxon>
        <taxon>Bacillati</taxon>
        <taxon>Actinomycetota</taxon>
        <taxon>Actinomycetes</taxon>
        <taxon>Kitasatosporales</taxon>
        <taxon>Streptomycetaceae</taxon>
        <taxon>Streptomyces</taxon>
    </lineage>
</organism>
<protein>
    <recommendedName>
        <fullName evidence="2">Clp R domain-containing protein</fullName>
    </recommendedName>
</protein>
<proteinExistence type="predicted"/>
<evidence type="ECO:0000313" key="3">
    <source>
        <dbReference type="EMBL" id="CCA54239.1"/>
    </source>
</evidence>
<evidence type="ECO:0000259" key="2">
    <source>
        <dbReference type="Pfam" id="PF02861"/>
    </source>
</evidence>
<dbReference type="AlphaFoldDB" id="F2RBB1"/>
<dbReference type="RefSeq" id="WP_015032158.1">
    <property type="nucleotide sequence ID" value="NC_018750.1"/>
</dbReference>
<dbReference type="KEGG" id="sve:SVEN_0952"/>
<dbReference type="STRING" id="953739.SVEN_0952"/>
<feature type="domain" description="Clp R" evidence="2">
    <location>
        <begin position="124"/>
        <end position="186"/>
    </location>
</feature>
<accession>F2RBB1</accession>
<dbReference type="InterPro" id="IPR036628">
    <property type="entry name" value="Clp_N_dom_sf"/>
</dbReference>
<dbReference type="InterPro" id="IPR004176">
    <property type="entry name" value="Clp_R_N"/>
</dbReference>
<keyword evidence="4" id="KW-1185">Reference proteome</keyword>
<evidence type="ECO:0000256" key="1">
    <source>
        <dbReference type="SAM" id="MobiDB-lite"/>
    </source>
</evidence>
<feature type="region of interest" description="Disordered" evidence="1">
    <location>
        <begin position="98"/>
        <end position="122"/>
    </location>
</feature>
<dbReference type="PATRIC" id="fig|953739.5.peg.2998"/>
<evidence type="ECO:0000313" key="4">
    <source>
        <dbReference type="Proteomes" id="UP000006854"/>
    </source>
</evidence>
<feature type="compositionally biased region" description="Polar residues" evidence="1">
    <location>
        <begin position="112"/>
        <end position="122"/>
    </location>
</feature>
<dbReference type="Gene3D" id="1.10.1780.10">
    <property type="entry name" value="Clp, N-terminal domain"/>
    <property type="match status" value="1"/>
</dbReference>
<sequence length="207" mass="22007">MHHPVPYSPQPLGQPATPRAELAPFLTPNLMTVVTGARRRALRDGDRQIDTAHLLHALVESDPEAGAAFDGGPQLARVLGYLVQRSIGYGLRWQRSEEDSGAGRLLPAPRGATSQDGRSSGWSPAAAAALEAAFRRAAERGEPQARGLDLLAVLAADPESRAVEVLRRAGVDPVALNSRIAARISAATAGREERHVPWGEGEPSQQV</sequence>